<name>A0A543PAZ7_9ACTN</name>
<dbReference type="Gene3D" id="3.40.190.10">
    <property type="entry name" value="Periplasmic binding protein-like II"/>
    <property type="match status" value="2"/>
</dbReference>
<keyword evidence="5 7" id="KW-0627">Porphyrin biosynthesis</keyword>
<feature type="modified residue" description="S-(dipyrrolylmethanemethyl)cysteine" evidence="7">
    <location>
        <position position="248"/>
    </location>
</feature>
<dbReference type="SUPFAM" id="SSF54782">
    <property type="entry name" value="Porphobilinogen deaminase (hydroxymethylbilane synthase), C-terminal domain"/>
    <property type="match status" value="1"/>
</dbReference>
<dbReference type="EC" id="2.5.1.61" evidence="7"/>
<evidence type="ECO:0000259" key="8">
    <source>
        <dbReference type="Pfam" id="PF01379"/>
    </source>
</evidence>
<dbReference type="HAMAP" id="MF_00260">
    <property type="entry name" value="Porphobil_deam"/>
    <property type="match status" value="1"/>
</dbReference>
<dbReference type="SUPFAM" id="SSF53850">
    <property type="entry name" value="Periplasmic binding protein-like II"/>
    <property type="match status" value="1"/>
</dbReference>
<dbReference type="InterPro" id="IPR022419">
    <property type="entry name" value="Porphobilin_deaminase_cofac_BS"/>
</dbReference>
<evidence type="ECO:0000256" key="6">
    <source>
        <dbReference type="ARBA" id="ARBA00048169"/>
    </source>
</evidence>
<dbReference type="InterPro" id="IPR000860">
    <property type="entry name" value="HemC"/>
</dbReference>
<evidence type="ECO:0000313" key="10">
    <source>
        <dbReference type="EMBL" id="TQN41264.1"/>
    </source>
</evidence>
<dbReference type="OrthoDB" id="9810298at2"/>
<evidence type="ECO:0000256" key="7">
    <source>
        <dbReference type="HAMAP-Rule" id="MF_00260"/>
    </source>
</evidence>
<dbReference type="Pfam" id="PF01379">
    <property type="entry name" value="Porphobil_deam"/>
    <property type="match status" value="1"/>
</dbReference>
<dbReference type="GO" id="GO:0006782">
    <property type="term" value="P:protoporphyrinogen IX biosynthetic process"/>
    <property type="evidence" value="ECO:0007669"/>
    <property type="project" value="UniProtKB-UniRule"/>
</dbReference>
<comment type="caution">
    <text evidence="10">The sequence shown here is derived from an EMBL/GenBank/DDBJ whole genome shotgun (WGS) entry which is preliminary data.</text>
</comment>
<organism evidence="10 11">
    <name type="scientific">Blastococcus colisei</name>
    <dbReference type="NCBI Taxonomy" id="1564162"/>
    <lineage>
        <taxon>Bacteria</taxon>
        <taxon>Bacillati</taxon>
        <taxon>Actinomycetota</taxon>
        <taxon>Actinomycetes</taxon>
        <taxon>Geodermatophilales</taxon>
        <taxon>Geodermatophilaceae</taxon>
        <taxon>Blastococcus</taxon>
    </lineage>
</organism>
<dbReference type="Proteomes" id="UP000319865">
    <property type="component" value="Unassembled WGS sequence"/>
</dbReference>
<protein>
    <recommendedName>
        <fullName evidence="7">Porphobilinogen deaminase</fullName>
        <shortName evidence="7">PBG</shortName>
        <ecNumber evidence="7">2.5.1.61</ecNumber>
    </recommendedName>
    <alternativeName>
        <fullName evidence="7">Hydroxymethylbilane synthase</fullName>
        <shortName evidence="7">HMBS</shortName>
    </alternativeName>
    <alternativeName>
        <fullName evidence="7">Pre-uroporphyrinogen synthase</fullName>
    </alternativeName>
</protein>
<dbReference type="FunFam" id="3.40.190.10:FF:000005">
    <property type="entry name" value="Porphobilinogen deaminase"/>
    <property type="match status" value="1"/>
</dbReference>
<keyword evidence="4 7" id="KW-0808">Transferase</keyword>
<feature type="domain" description="Porphobilinogen deaminase N-terminal" evidence="8">
    <location>
        <begin position="10"/>
        <end position="219"/>
    </location>
</feature>
<dbReference type="EMBL" id="VFQE01000001">
    <property type="protein sequence ID" value="TQN41264.1"/>
    <property type="molecule type" value="Genomic_DNA"/>
</dbReference>
<evidence type="ECO:0000313" key="11">
    <source>
        <dbReference type="Proteomes" id="UP000319865"/>
    </source>
</evidence>
<evidence type="ECO:0000256" key="5">
    <source>
        <dbReference type="ARBA" id="ARBA00023244"/>
    </source>
</evidence>
<comment type="catalytic activity">
    <reaction evidence="6 7">
        <text>4 porphobilinogen + H2O = hydroxymethylbilane + 4 NH4(+)</text>
        <dbReference type="Rhea" id="RHEA:13185"/>
        <dbReference type="ChEBI" id="CHEBI:15377"/>
        <dbReference type="ChEBI" id="CHEBI:28938"/>
        <dbReference type="ChEBI" id="CHEBI:57845"/>
        <dbReference type="ChEBI" id="CHEBI:58126"/>
        <dbReference type="EC" id="2.5.1.61"/>
    </reaction>
</comment>
<comment type="subunit">
    <text evidence="3 7">Monomer.</text>
</comment>
<evidence type="ECO:0000256" key="2">
    <source>
        <dbReference type="ARBA" id="ARBA00005638"/>
    </source>
</evidence>
<dbReference type="GO" id="GO:0004418">
    <property type="term" value="F:hydroxymethylbilane synthase activity"/>
    <property type="evidence" value="ECO:0007669"/>
    <property type="project" value="UniProtKB-UniRule"/>
</dbReference>
<dbReference type="RefSeq" id="WP_142024031.1">
    <property type="nucleotide sequence ID" value="NZ_VFQE01000001.1"/>
</dbReference>
<feature type="domain" description="Porphobilinogen deaminase C-terminal" evidence="9">
    <location>
        <begin position="232"/>
        <end position="305"/>
    </location>
</feature>
<dbReference type="Pfam" id="PF03900">
    <property type="entry name" value="Porphobil_deamC"/>
    <property type="match status" value="1"/>
</dbReference>
<dbReference type="PROSITE" id="PS00533">
    <property type="entry name" value="PORPHOBILINOGEN_DEAM"/>
    <property type="match status" value="1"/>
</dbReference>
<dbReference type="NCBIfam" id="TIGR00212">
    <property type="entry name" value="hemC"/>
    <property type="match status" value="1"/>
</dbReference>
<keyword evidence="11" id="KW-1185">Reference proteome</keyword>
<dbReference type="AlphaFoldDB" id="A0A543PAZ7"/>
<dbReference type="InterPro" id="IPR022418">
    <property type="entry name" value="Porphobilinogen_deaminase_C"/>
</dbReference>
<evidence type="ECO:0000256" key="3">
    <source>
        <dbReference type="ARBA" id="ARBA00011245"/>
    </source>
</evidence>
<dbReference type="PRINTS" id="PR00151">
    <property type="entry name" value="PORPHBDMNASE"/>
</dbReference>
<dbReference type="PANTHER" id="PTHR11557:SF0">
    <property type="entry name" value="PORPHOBILINOGEN DEAMINASE"/>
    <property type="match status" value="1"/>
</dbReference>
<gene>
    <name evidence="7" type="primary">hemC</name>
    <name evidence="10" type="ORF">FHU33_0627</name>
</gene>
<dbReference type="PANTHER" id="PTHR11557">
    <property type="entry name" value="PORPHOBILINOGEN DEAMINASE"/>
    <property type="match status" value="1"/>
</dbReference>
<dbReference type="PIRSF" id="PIRSF001438">
    <property type="entry name" value="4pyrrol_synth_OHMeBilane_synth"/>
    <property type="match status" value="1"/>
</dbReference>
<sequence length="317" mass="32186">MTTSTVTATLRLGTRGSELARTQSQAVADAITAATGAPVELVPIVTEGDRSPAAIAQLGGTGVFVAAIRRALLEGTVDLAVHSYKDLPTAAEPGLTIAAVPRREDPRDALVARDGLTLGELPPGSKVGTGAPRRVAQLRALGLGLDVVPIRGNVDTRMGRVRGVGEPGDLDAVVLARAGLTRLGRLGAITETLDPLQVLPAPAQGALAVECRTGDARTRELIGRLEDASARACVAAERSTLAALEAGCSAPVAAYAEVAEGEHGPELFLRASVTAIDGSDAVRGSVSGPLADAAALGRALADELLDRGAAELMAVRS</sequence>
<evidence type="ECO:0000256" key="1">
    <source>
        <dbReference type="ARBA" id="ARBA00002869"/>
    </source>
</evidence>
<dbReference type="GO" id="GO:0005737">
    <property type="term" value="C:cytoplasm"/>
    <property type="evidence" value="ECO:0007669"/>
    <property type="project" value="UniProtKB-UniRule"/>
</dbReference>
<dbReference type="Gene3D" id="3.30.160.40">
    <property type="entry name" value="Porphobilinogen deaminase, C-terminal domain"/>
    <property type="match status" value="1"/>
</dbReference>
<reference evidence="10 11" key="1">
    <citation type="submission" date="2019-06" db="EMBL/GenBank/DDBJ databases">
        <title>Sequencing the genomes of 1000 actinobacteria strains.</title>
        <authorList>
            <person name="Klenk H.-P."/>
        </authorList>
    </citation>
    <scope>NUCLEOTIDE SEQUENCE [LARGE SCALE GENOMIC DNA]</scope>
    <source>
        <strain evidence="10 11">DSM 46837</strain>
    </source>
</reference>
<comment type="cofactor">
    <cofactor evidence="7">
        <name>dipyrromethane</name>
        <dbReference type="ChEBI" id="CHEBI:60342"/>
    </cofactor>
    <text evidence="7">Binds 1 dipyrromethane group covalently.</text>
</comment>
<comment type="similarity">
    <text evidence="2 7">Belongs to the HMBS family.</text>
</comment>
<evidence type="ECO:0000259" key="9">
    <source>
        <dbReference type="Pfam" id="PF03900"/>
    </source>
</evidence>
<comment type="miscellaneous">
    <text evidence="7">The porphobilinogen subunits are added to the dipyrromethane group.</text>
</comment>
<accession>A0A543PAZ7</accession>
<comment type="function">
    <text evidence="1 7">Tetrapolymerization of the monopyrrole PBG into the hydroxymethylbilane pre-uroporphyrinogen in several discrete steps.</text>
</comment>
<evidence type="ECO:0000256" key="4">
    <source>
        <dbReference type="ARBA" id="ARBA00022679"/>
    </source>
</evidence>
<proteinExistence type="inferred from homology"/>
<dbReference type="InterPro" id="IPR022417">
    <property type="entry name" value="Porphobilin_deaminase_N"/>
</dbReference>
<dbReference type="InterPro" id="IPR036803">
    <property type="entry name" value="Porphobilinogen_deaminase_C_sf"/>
</dbReference>